<dbReference type="EMBL" id="JAATTO010000012">
    <property type="protein sequence ID" value="MBC9978597.1"/>
    <property type="molecule type" value="Genomic_DNA"/>
</dbReference>
<dbReference type="PROSITE" id="PS00713">
    <property type="entry name" value="NA_DICARBOXYL_SYMP_1"/>
    <property type="match status" value="1"/>
</dbReference>
<evidence type="ECO:0000256" key="3">
    <source>
        <dbReference type="ARBA" id="ARBA00022692"/>
    </source>
</evidence>
<feature type="transmembrane region" description="Helical" evidence="7">
    <location>
        <begin position="170"/>
        <end position="189"/>
    </location>
</feature>
<dbReference type="Pfam" id="PF00375">
    <property type="entry name" value="SDF"/>
    <property type="match status" value="1"/>
</dbReference>
<dbReference type="PANTHER" id="PTHR42865">
    <property type="entry name" value="PROTON/GLUTAMATE-ASPARTATE SYMPORTER"/>
    <property type="match status" value="1"/>
</dbReference>
<feature type="transmembrane region" description="Helical" evidence="7">
    <location>
        <begin position="325"/>
        <end position="342"/>
    </location>
</feature>
<comment type="caution">
    <text evidence="8">The sequence shown here is derived from an EMBL/GenBank/DDBJ whole genome shotgun (WGS) entry which is preliminary data.</text>
</comment>
<evidence type="ECO:0000256" key="7">
    <source>
        <dbReference type="SAM" id="Phobius"/>
    </source>
</evidence>
<keyword evidence="3 7" id="KW-0812">Transmembrane</keyword>
<feature type="transmembrane region" description="Helical" evidence="7">
    <location>
        <begin position="99"/>
        <end position="121"/>
    </location>
</feature>
<protein>
    <submittedName>
        <fullName evidence="8">C4-dicarboxylate transporter DctA</fullName>
    </submittedName>
</protein>
<dbReference type="InterPro" id="IPR036458">
    <property type="entry name" value="Na:dicarbo_symporter_sf"/>
</dbReference>
<evidence type="ECO:0000313" key="9">
    <source>
        <dbReference type="Proteomes" id="UP000639516"/>
    </source>
</evidence>
<accession>A0ABR7U5A9</accession>
<evidence type="ECO:0000256" key="4">
    <source>
        <dbReference type="ARBA" id="ARBA00022847"/>
    </source>
</evidence>
<sequence length="453" mass="46970">MTGAVALTDKKAAEIADPTVSSAKAPWYCGLTMQVFAAAVIGIILGHYFPQVGESMQPLGDTFIKLIRMVVAPIAFLTIVSGVATVGDLKRVGKIGGSAILYFEIVTTAALALGLIVANLFRPGAGLGHSAASAVDIRQYQDAAAGNSIVHFLTNLVPDNVVGAFARGDLLQIVLFGVLFGCAGTLVGAKAEPLLEVVHSTSTIMFRLINMIMRLAPIGAFGAMAFSVGKYGIGSVVILGKVLACVYATSVVFVVVVLFVVARASGFSMYRLLSFAGAEILIVVGTAASESVLPQLIAKLNRLGCSLPAASLVLPTGYSFNADGASIYLSIAALFIAQAYGIDMTLGQQVGLLVLLMLTSKGASGVGGAGFITLAATLSATHVLPVEGLGLLIGVDRFMTQARATTNIIGNIVGTVVVSRMAGEFDDAQAERVYSDYFGPGIRFNLRRTVRPA</sequence>
<dbReference type="RefSeq" id="WP_188102763.1">
    <property type="nucleotide sequence ID" value="NZ_JAANIH010000028.1"/>
</dbReference>
<evidence type="ECO:0000256" key="6">
    <source>
        <dbReference type="ARBA" id="ARBA00023136"/>
    </source>
</evidence>
<feature type="transmembrane region" description="Helical" evidence="7">
    <location>
        <begin position="66"/>
        <end position="87"/>
    </location>
</feature>
<keyword evidence="4" id="KW-0769">Symport</keyword>
<dbReference type="PRINTS" id="PR00173">
    <property type="entry name" value="EDTRNSPORT"/>
</dbReference>
<dbReference type="Proteomes" id="UP000639516">
    <property type="component" value="Unassembled WGS sequence"/>
</dbReference>
<dbReference type="InterPro" id="IPR018107">
    <property type="entry name" value="Na-dicarboxylate_symporter_CS"/>
</dbReference>
<feature type="transmembrane region" description="Helical" evidence="7">
    <location>
        <begin position="268"/>
        <end position="288"/>
    </location>
</feature>
<keyword evidence="5 7" id="KW-1133">Transmembrane helix</keyword>
<name>A0ABR7U5A9_9BRAD</name>
<gene>
    <name evidence="8" type="primary">dctA</name>
    <name evidence="8" type="ORF">HA482_10250</name>
</gene>
<keyword evidence="2" id="KW-0813">Transport</keyword>
<organism evidence="8 9">
    <name type="scientific">Bradyrhizobium campsiandrae</name>
    <dbReference type="NCBI Taxonomy" id="1729892"/>
    <lineage>
        <taxon>Bacteria</taxon>
        <taxon>Pseudomonadati</taxon>
        <taxon>Pseudomonadota</taxon>
        <taxon>Alphaproteobacteria</taxon>
        <taxon>Hyphomicrobiales</taxon>
        <taxon>Nitrobacteraceae</taxon>
        <taxon>Bradyrhizobium</taxon>
    </lineage>
</organism>
<keyword evidence="6 7" id="KW-0472">Membrane</keyword>
<dbReference type="SUPFAM" id="SSF118215">
    <property type="entry name" value="Proton glutamate symport protein"/>
    <property type="match status" value="1"/>
</dbReference>
<comment type="subcellular location">
    <subcellularLocation>
        <location evidence="1">Membrane</location>
        <topology evidence="1">Multi-pass membrane protein</topology>
    </subcellularLocation>
</comment>
<dbReference type="InterPro" id="IPR001991">
    <property type="entry name" value="Na-dicarboxylate_symporter"/>
</dbReference>
<reference evidence="8 9" key="1">
    <citation type="journal article" date="2020" name="Arch. Microbiol.">
        <title>Bradyrhizobium campsiandrae sp. nov., a nitrogen-fixing bacterial strain isolated from a native leguminous tree from the Amazon adapted to flooded conditions.</title>
        <authorList>
            <person name="Cabral Michel D."/>
            <person name="Martins da Costa E."/>
            <person name="Azarias Guimaraes A."/>
            <person name="Soares de Carvalho T."/>
            <person name="Santos de Castro Caputo P."/>
            <person name="Willems A."/>
            <person name="de Souza Moreira F.M."/>
        </authorList>
    </citation>
    <scope>NUCLEOTIDE SEQUENCE [LARGE SCALE GENOMIC DNA]</scope>
    <source>
        <strain evidence="9">INPA 384B</strain>
    </source>
</reference>
<keyword evidence="9" id="KW-1185">Reference proteome</keyword>
<evidence type="ECO:0000256" key="2">
    <source>
        <dbReference type="ARBA" id="ARBA00022448"/>
    </source>
</evidence>
<evidence type="ECO:0000313" key="8">
    <source>
        <dbReference type="EMBL" id="MBC9978597.1"/>
    </source>
</evidence>
<feature type="transmembrane region" description="Helical" evidence="7">
    <location>
        <begin position="204"/>
        <end position="226"/>
    </location>
</feature>
<feature type="transmembrane region" description="Helical" evidence="7">
    <location>
        <begin position="238"/>
        <end position="262"/>
    </location>
</feature>
<evidence type="ECO:0000256" key="1">
    <source>
        <dbReference type="ARBA" id="ARBA00004141"/>
    </source>
</evidence>
<proteinExistence type="predicted"/>
<dbReference type="Gene3D" id="1.10.3860.10">
    <property type="entry name" value="Sodium:dicarboxylate symporter"/>
    <property type="match status" value="1"/>
</dbReference>
<dbReference type="NCBIfam" id="NF002461">
    <property type="entry name" value="PRK01663.1"/>
    <property type="match status" value="1"/>
</dbReference>
<evidence type="ECO:0000256" key="5">
    <source>
        <dbReference type="ARBA" id="ARBA00022989"/>
    </source>
</evidence>
<feature type="transmembrane region" description="Helical" evidence="7">
    <location>
        <begin position="25"/>
        <end position="45"/>
    </location>
</feature>
<dbReference type="PANTHER" id="PTHR42865:SF1">
    <property type="entry name" value="AEROBIC C4-DICARBOXYLATE TRANSPORT PROTEIN"/>
    <property type="match status" value="1"/>
</dbReference>